<gene>
    <name evidence="2" type="ORF">IAA63_11835</name>
</gene>
<name>A0A9D1T7S9_9FIRM</name>
<evidence type="ECO:0000313" key="2">
    <source>
        <dbReference type="EMBL" id="HIV13813.1"/>
    </source>
</evidence>
<keyword evidence="1" id="KW-0472">Membrane</keyword>
<sequence>MKKIQRILALAGVVLLLAMYGSTLVFAMSGSPDAQDWLMASLYCTIVVPVFLYGYNLIYRYLKNRNQNDTQNQEKKKGDHHD</sequence>
<dbReference type="Proteomes" id="UP000886723">
    <property type="component" value="Unassembled WGS sequence"/>
</dbReference>
<protein>
    <submittedName>
        <fullName evidence="2">Uncharacterized protein</fullName>
    </submittedName>
</protein>
<organism evidence="2 3">
    <name type="scientific">Candidatus Pullilachnospira stercoravium</name>
    <dbReference type="NCBI Taxonomy" id="2840913"/>
    <lineage>
        <taxon>Bacteria</taxon>
        <taxon>Bacillati</taxon>
        <taxon>Bacillota</taxon>
        <taxon>Clostridia</taxon>
        <taxon>Lachnospirales</taxon>
        <taxon>Lachnospiraceae</taxon>
        <taxon>Lachnospiraceae incertae sedis</taxon>
        <taxon>Candidatus Pullilachnospira</taxon>
    </lineage>
</organism>
<evidence type="ECO:0000256" key="1">
    <source>
        <dbReference type="SAM" id="Phobius"/>
    </source>
</evidence>
<reference evidence="2" key="1">
    <citation type="submission" date="2020-10" db="EMBL/GenBank/DDBJ databases">
        <authorList>
            <person name="Gilroy R."/>
        </authorList>
    </citation>
    <scope>NUCLEOTIDE SEQUENCE</scope>
    <source>
        <strain evidence="2">ChiBcec2-4451</strain>
    </source>
</reference>
<keyword evidence="1" id="KW-1133">Transmembrane helix</keyword>
<proteinExistence type="predicted"/>
<dbReference type="AlphaFoldDB" id="A0A9D1T7S9"/>
<reference evidence="2" key="2">
    <citation type="journal article" date="2021" name="PeerJ">
        <title>Extensive microbial diversity within the chicken gut microbiome revealed by metagenomics and culture.</title>
        <authorList>
            <person name="Gilroy R."/>
            <person name="Ravi A."/>
            <person name="Getino M."/>
            <person name="Pursley I."/>
            <person name="Horton D.L."/>
            <person name="Alikhan N.F."/>
            <person name="Baker D."/>
            <person name="Gharbi K."/>
            <person name="Hall N."/>
            <person name="Watson M."/>
            <person name="Adriaenssens E.M."/>
            <person name="Foster-Nyarko E."/>
            <person name="Jarju S."/>
            <person name="Secka A."/>
            <person name="Antonio M."/>
            <person name="Oren A."/>
            <person name="Chaudhuri R.R."/>
            <person name="La Ragione R."/>
            <person name="Hildebrand F."/>
            <person name="Pallen M.J."/>
        </authorList>
    </citation>
    <scope>NUCLEOTIDE SEQUENCE</scope>
    <source>
        <strain evidence="2">ChiBcec2-4451</strain>
    </source>
</reference>
<dbReference type="EMBL" id="DVON01000250">
    <property type="protein sequence ID" value="HIV13813.1"/>
    <property type="molecule type" value="Genomic_DNA"/>
</dbReference>
<feature type="transmembrane region" description="Helical" evidence="1">
    <location>
        <begin position="37"/>
        <end position="58"/>
    </location>
</feature>
<comment type="caution">
    <text evidence="2">The sequence shown here is derived from an EMBL/GenBank/DDBJ whole genome shotgun (WGS) entry which is preliminary data.</text>
</comment>
<evidence type="ECO:0000313" key="3">
    <source>
        <dbReference type="Proteomes" id="UP000886723"/>
    </source>
</evidence>
<accession>A0A9D1T7S9</accession>
<keyword evidence="1" id="KW-0812">Transmembrane</keyword>